<reference evidence="2" key="1">
    <citation type="submission" date="2020-03" db="EMBL/GenBank/DDBJ databases">
        <title>The deep terrestrial virosphere.</title>
        <authorList>
            <person name="Holmfeldt K."/>
            <person name="Nilsson E."/>
            <person name="Simone D."/>
            <person name="Lopez-Fernandez M."/>
            <person name="Wu X."/>
            <person name="de Brujin I."/>
            <person name="Lundin D."/>
            <person name="Andersson A."/>
            <person name="Bertilsson S."/>
            <person name="Dopson M."/>
        </authorList>
    </citation>
    <scope>NUCLEOTIDE SEQUENCE</scope>
    <source>
        <strain evidence="2">MM415B00565</strain>
    </source>
</reference>
<feature type="compositionally biased region" description="Polar residues" evidence="1">
    <location>
        <begin position="13"/>
        <end position="24"/>
    </location>
</feature>
<protein>
    <submittedName>
        <fullName evidence="2">Uncharacterized protein</fullName>
    </submittedName>
</protein>
<accession>A0A6M3J1W6</accession>
<dbReference type="EMBL" id="MT141509">
    <property type="protein sequence ID" value="QJA63926.1"/>
    <property type="molecule type" value="Genomic_DNA"/>
</dbReference>
<evidence type="ECO:0000313" key="2">
    <source>
        <dbReference type="EMBL" id="QJA63926.1"/>
    </source>
</evidence>
<gene>
    <name evidence="2" type="ORF">MM415B00565_0010</name>
</gene>
<dbReference type="AlphaFoldDB" id="A0A6M3J1W6"/>
<evidence type="ECO:0000256" key="1">
    <source>
        <dbReference type="SAM" id="MobiDB-lite"/>
    </source>
</evidence>
<proteinExistence type="predicted"/>
<sequence length="103" mass="11495">MSKEIVTLYAQDDQPSGSHTSEPSELNDIWFQPSTSKWYHYDGNSWVEIPPLTELPSLHVTGDLTFDSNLYAGEKKGINGNIDIPGVGKLKFHKGILYKVGED</sequence>
<feature type="region of interest" description="Disordered" evidence="1">
    <location>
        <begin position="1"/>
        <end position="26"/>
    </location>
</feature>
<name>A0A6M3J1W6_9ZZZZ</name>
<organism evidence="2">
    <name type="scientific">viral metagenome</name>
    <dbReference type="NCBI Taxonomy" id="1070528"/>
    <lineage>
        <taxon>unclassified sequences</taxon>
        <taxon>metagenomes</taxon>
        <taxon>organismal metagenomes</taxon>
    </lineage>
</organism>